<dbReference type="Pfam" id="PF00067">
    <property type="entry name" value="p450"/>
    <property type="match status" value="1"/>
</dbReference>
<evidence type="ECO:0000313" key="10">
    <source>
        <dbReference type="EMBL" id="OMO67705.1"/>
    </source>
</evidence>
<comment type="caution">
    <text evidence="10">The sequence shown here is derived from an EMBL/GenBank/DDBJ whole genome shotgun (WGS) entry which is preliminary data.</text>
</comment>
<accession>A0A1R3HBI9</accession>
<comment type="similarity">
    <text evidence="2 9">Belongs to the cytochrome P450 family.</text>
</comment>
<evidence type="ECO:0000256" key="8">
    <source>
        <dbReference type="PIRSR" id="PIRSR602401-1"/>
    </source>
</evidence>
<dbReference type="PRINTS" id="PR00463">
    <property type="entry name" value="EP450I"/>
</dbReference>
<dbReference type="CDD" id="cd11072">
    <property type="entry name" value="CYP71-like"/>
    <property type="match status" value="1"/>
</dbReference>
<keyword evidence="7 9" id="KW-0503">Monooxygenase</keyword>
<organism evidence="10 11">
    <name type="scientific">Corchorus capsularis</name>
    <name type="common">Jute</name>
    <dbReference type="NCBI Taxonomy" id="210143"/>
    <lineage>
        <taxon>Eukaryota</taxon>
        <taxon>Viridiplantae</taxon>
        <taxon>Streptophyta</taxon>
        <taxon>Embryophyta</taxon>
        <taxon>Tracheophyta</taxon>
        <taxon>Spermatophyta</taxon>
        <taxon>Magnoliopsida</taxon>
        <taxon>eudicotyledons</taxon>
        <taxon>Gunneridae</taxon>
        <taxon>Pentapetalae</taxon>
        <taxon>rosids</taxon>
        <taxon>malvids</taxon>
        <taxon>Malvales</taxon>
        <taxon>Malvaceae</taxon>
        <taxon>Grewioideae</taxon>
        <taxon>Apeibeae</taxon>
        <taxon>Corchorus</taxon>
    </lineage>
</organism>
<evidence type="ECO:0000256" key="1">
    <source>
        <dbReference type="ARBA" id="ARBA00001971"/>
    </source>
</evidence>
<dbReference type="EMBL" id="AWWV01012382">
    <property type="protein sequence ID" value="OMO67705.1"/>
    <property type="molecule type" value="Genomic_DNA"/>
</dbReference>
<dbReference type="AlphaFoldDB" id="A0A1R3HBI9"/>
<dbReference type="GO" id="GO:0005506">
    <property type="term" value="F:iron ion binding"/>
    <property type="evidence" value="ECO:0007669"/>
    <property type="project" value="InterPro"/>
</dbReference>
<proteinExistence type="inferred from homology"/>
<dbReference type="FunFam" id="1.10.630.10:FF:000043">
    <property type="entry name" value="Cytochrome P450 99A2"/>
    <property type="match status" value="1"/>
</dbReference>
<keyword evidence="3 8" id="KW-0349">Heme</keyword>
<dbReference type="GO" id="GO:0020037">
    <property type="term" value="F:heme binding"/>
    <property type="evidence" value="ECO:0007669"/>
    <property type="project" value="InterPro"/>
</dbReference>
<sequence length="426" mass="48880">MLREIVQNHDIAFSNRPRSTAAKALFYGCTDFGFTPYGEYWRQVRKISFVNLLSLRKVEWFQFVRDEEVEELINKIRRASVKSESINLSEMLMAVSTNIVSRCVFGKKLSGEEDKFGELSRRISVLMLSFCVGDMFPYLRWMDLLTGFIPSLKQVSRELDVLFDKLIKDIALELEDDDDDEDDIKKDDFVSTILRLQRDGLLEMDLNIKAILVNMFVGGADTTSTTIEWVMAELMKHPNVMKKVQEEVRNVVGKGKGNKSKVMVNAEDINKMEYLKCVIKETLRIHPPAPLAPRETMASVKLGGYDIPANITVFINSFAIHRDPNWWDDPEEFIPERFENSSVDYKGQDLEFIPFGYGRRGCPGILFGIATLQCVMANLVYWFDWKLPAGEIPHNLDMTELNGLAIKKKRPLHVLPLMSHLSSFQV</sequence>
<keyword evidence="6 8" id="KW-0408">Iron</keyword>
<evidence type="ECO:0000256" key="4">
    <source>
        <dbReference type="ARBA" id="ARBA00022723"/>
    </source>
</evidence>
<keyword evidence="11" id="KW-1185">Reference proteome</keyword>
<dbReference type="OMA" id="IECTATH"/>
<keyword evidence="5 9" id="KW-0560">Oxidoreductase</keyword>
<evidence type="ECO:0000313" key="11">
    <source>
        <dbReference type="Proteomes" id="UP000188268"/>
    </source>
</evidence>
<dbReference type="Gene3D" id="1.10.630.10">
    <property type="entry name" value="Cytochrome P450"/>
    <property type="match status" value="1"/>
</dbReference>
<gene>
    <name evidence="10" type="ORF">CCACVL1_20365</name>
</gene>
<evidence type="ECO:0000256" key="6">
    <source>
        <dbReference type="ARBA" id="ARBA00023004"/>
    </source>
</evidence>
<dbReference type="Proteomes" id="UP000188268">
    <property type="component" value="Unassembled WGS sequence"/>
</dbReference>
<dbReference type="GO" id="GO:0004497">
    <property type="term" value="F:monooxygenase activity"/>
    <property type="evidence" value="ECO:0007669"/>
    <property type="project" value="UniProtKB-KW"/>
</dbReference>
<dbReference type="Gramene" id="OMO67705">
    <property type="protein sequence ID" value="OMO67705"/>
    <property type="gene ID" value="CCACVL1_20365"/>
</dbReference>
<evidence type="ECO:0000256" key="7">
    <source>
        <dbReference type="ARBA" id="ARBA00023033"/>
    </source>
</evidence>
<dbReference type="PRINTS" id="PR00385">
    <property type="entry name" value="P450"/>
</dbReference>
<evidence type="ECO:0000256" key="9">
    <source>
        <dbReference type="RuleBase" id="RU000461"/>
    </source>
</evidence>
<evidence type="ECO:0000256" key="5">
    <source>
        <dbReference type="ARBA" id="ARBA00023002"/>
    </source>
</evidence>
<dbReference type="GO" id="GO:0016705">
    <property type="term" value="F:oxidoreductase activity, acting on paired donors, with incorporation or reduction of molecular oxygen"/>
    <property type="evidence" value="ECO:0007669"/>
    <property type="project" value="InterPro"/>
</dbReference>
<dbReference type="PROSITE" id="PS00086">
    <property type="entry name" value="CYTOCHROME_P450"/>
    <property type="match status" value="1"/>
</dbReference>
<evidence type="ECO:0000256" key="3">
    <source>
        <dbReference type="ARBA" id="ARBA00022617"/>
    </source>
</evidence>
<dbReference type="SUPFAM" id="SSF48264">
    <property type="entry name" value="Cytochrome P450"/>
    <property type="match status" value="1"/>
</dbReference>
<comment type="cofactor">
    <cofactor evidence="1 8">
        <name>heme</name>
        <dbReference type="ChEBI" id="CHEBI:30413"/>
    </cofactor>
</comment>
<name>A0A1R3HBI9_COCAP</name>
<dbReference type="PANTHER" id="PTHR47955:SF15">
    <property type="entry name" value="CYTOCHROME P450 71A2-LIKE"/>
    <property type="match status" value="1"/>
</dbReference>
<dbReference type="STRING" id="210143.A0A1R3HBI9"/>
<dbReference type="OrthoDB" id="1470350at2759"/>
<dbReference type="PANTHER" id="PTHR47955">
    <property type="entry name" value="CYTOCHROME P450 FAMILY 71 PROTEIN"/>
    <property type="match status" value="1"/>
</dbReference>
<keyword evidence="4 8" id="KW-0479">Metal-binding</keyword>
<dbReference type="InterPro" id="IPR001128">
    <property type="entry name" value="Cyt_P450"/>
</dbReference>
<dbReference type="InterPro" id="IPR017972">
    <property type="entry name" value="Cyt_P450_CS"/>
</dbReference>
<dbReference type="InterPro" id="IPR002401">
    <property type="entry name" value="Cyt_P450_E_grp-I"/>
</dbReference>
<protein>
    <submittedName>
        <fullName evidence="10">Cytochrome P450</fullName>
    </submittedName>
</protein>
<evidence type="ECO:0000256" key="2">
    <source>
        <dbReference type="ARBA" id="ARBA00010617"/>
    </source>
</evidence>
<feature type="binding site" description="axial binding residue" evidence="8">
    <location>
        <position position="362"/>
    </location>
    <ligand>
        <name>heme</name>
        <dbReference type="ChEBI" id="CHEBI:30413"/>
    </ligand>
    <ligandPart>
        <name>Fe</name>
        <dbReference type="ChEBI" id="CHEBI:18248"/>
    </ligandPart>
</feature>
<dbReference type="InterPro" id="IPR036396">
    <property type="entry name" value="Cyt_P450_sf"/>
</dbReference>
<reference evidence="10 11" key="1">
    <citation type="submission" date="2013-09" db="EMBL/GenBank/DDBJ databases">
        <title>Corchorus capsularis genome sequencing.</title>
        <authorList>
            <person name="Alam M."/>
            <person name="Haque M.S."/>
            <person name="Islam M.S."/>
            <person name="Emdad E.M."/>
            <person name="Islam M.M."/>
            <person name="Ahmed B."/>
            <person name="Halim A."/>
            <person name="Hossen Q.M.M."/>
            <person name="Hossain M.Z."/>
            <person name="Ahmed R."/>
            <person name="Khan M.M."/>
            <person name="Islam R."/>
            <person name="Rashid M.M."/>
            <person name="Khan S.A."/>
            <person name="Rahman M.S."/>
            <person name="Alam M."/>
        </authorList>
    </citation>
    <scope>NUCLEOTIDE SEQUENCE [LARGE SCALE GENOMIC DNA]</scope>
    <source>
        <strain evidence="11">cv. CVL-1</strain>
        <tissue evidence="10">Whole seedling</tissue>
    </source>
</reference>